<feature type="non-terminal residue" evidence="1">
    <location>
        <position position="1"/>
    </location>
</feature>
<comment type="caution">
    <text evidence="1">The sequence shown here is derived from an EMBL/GenBank/DDBJ whole genome shotgun (WGS) entry which is preliminary data.</text>
</comment>
<evidence type="ECO:0000313" key="1">
    <source>
        <dbReference type="EMBL" id="KAI4819274.1"/>
    </source>
</evidence>
<organism evidence="1 2">
    <name type="scientific">Chaenocephalus aceratus</name>
    <name type="common">Blackfin icefish</name>
    <name type="synonym">Chaenichthys aceratus</name>
    <dbReference type="NCBI Taxonomy" id="36190"/>
    <lineage>
        <taxon>Eukaryota</taxon>
        <taxon>Metazoa</taxon>
        <taxon>Chordata</taxon>
        <taxon>Craniata</taxon>
        <taxon>Vertebrata</taxon>
        <taxon>Euteleostomi</taxon>
        <taxon>Actinopterygii</taxon>
        <taxon>Neopterygii</taxon>
        <taxon>Teleostei</taxon>
        <taxon>Neoteleostei</taxon>
        <taxon>Acanthomorphata</taxon>
        <taxon>Eupercaria</taxon>
        <taxon>Perciformes</taxon>
        <taxon>Notothenioidei</taxon>
        <taxon>Channichthyidae</taxon>
        <taxon>Chaenocephalus</taxon>
    </lineage>
</organism>
<proteinExistence type="predicted"/>
<reference evidence="1" key="1">
    <citation type="submission" date="2022-05" db="EMBL/GenBank/DDBJ databases">
        <title>Chromosome-level genome of Chaenocephalus aceratus.</title>
        <authorList>
            <person name="Park H."/>
        </authorList>
    </citation>
    <scope>NUCLEOTIDE SEQUENCE</scope>
    <source>
        <strain evidence="1">KU_202001</strain>
    </source>
</reference>
<sequence length="64" mass="7197">EGKQTQHTLIAVSSLPHLYPPHQRGWKHYSTAPPCGDEHEAQPDPEMLKHRTVPGGTDWTAMLE</sequence>
<protein>
    <submittedName>
        <fullName evidence="1">Uncharacterized protein</fullName>
    </submittedName>
</protein>
<gene>
    <name evidence="1" type="ORF">KUCAC02_004527</name>
</gene>
<evidence type="ECO:0000313" key="2">
    <source>
        <dbReference type="Proteomes" id="UP001057452"/>
    </source>
</evidence>
<dbReference type="Proteomes" id="UP001057452">
    <property type="component" value="Chromosome 10"/>
</dbReference>
<name>A0ACB9WZG3_CHAAC</name>
<dbReference type="EMBL" id="CM043794">
    <property type="protein sequence ID" value="KAI4819274.1"/>
    <property type="molecule type" value="Genomic_DNA"/>
</dbReference>
<accession>A0ACB9WZG3</accession>
<feature type="non-terminal residue" evidence="1">
    <location>
        <position position="64"/>
    </location>
</feature>
<keyword evidence="2" id="KW-1185">Reference proteome</keyword>